<dbReference type="PANTHER" id="PTHR33164:SF104">
    <property type="entry name" value="TRANSCRIPTIONAL REGULATORY PROTEIN"/>
    <property type="match status" value="1"/>
</dbReference>
<dbReference type="Proteomes" id="UP000568380">
    <property type="component" value="Unassembled WGS sequence"/>
</dbReference>
<dbReference type="GO" id="GO:0003677">
    <property type="term" value="F:DNA binding"/>
    <property type="evidence" value="ECO:0007669"/>
    <property type="project" value="UniProtKB-KW"/>
</dbReference>
<dbReference type="AlphaFoldDB" id="A0A7W8A2P1"/>
<reference evidence="2 3" key="1">
    <citation type="submission" date="2020-08" db="EMBL/GenBank/DDBJ databases">
        <title>Genomic Encyclopedia of Type Strains, Phase IV (KMG-IV): sequencing the most valuable type-strain genomes for metagenomic binning, comparative biology and taxonomic classification.</title>
        <authorList>
            <person name="Goeker M."/>
        </authorList>
    </citation>
    <scope>NUCLEOTIDE SEQUENCE [LARGE SCALE GENOMIC DNA]</scope>
    <source>
        <strain evidence="2 3">DSM 45385</strain>
    </source>
</reference>
<evidence type="ECO:0000313" key="2">
    <source>
        <dbReference type="EMBL" id="MBB5078403.1"/>
    </source>
</evidence>
<dbReference type="SUPFAM" id="SSF46785">
    <property type="entry name" value="Winged helix' DNA-binding domain"/>
    <property type="match status" value="1"/>
</dbReference>
<dbReference type="Pfam" id="PF12802">
    <property type="entry name" value="MarR_2"/>
    <property type="match status" value="1"/>
</dbReference>
<dbReference type="Gene3D" id="1.10.10.10">
    <property type="entry name" value="Winged helix-like DNA-binding domain superfamily/Winged helix DNA-binding domain"/>
    <property type="match status" value="1"/>
</dbReference>
<gene>
    <name evidence="2" type="ORF">HNR40_003889</name>
</gene>
<protein>
    <submittedName>
        <fullName evidence="2">DNA-binding MarR family transcriptional regulator</fullName>
    </submittedName>
</protein>
<dbReference type="InterPro" id="IPR036390">
    <property type="entry name" value="WH_DNA-bd_sf"/>
</dbReference>
<dbReference type="EMBL" id="JACHIN010000005">
    <property type="protein sequence ID" value="MBB5078403.1"/>
    <property type="molecule type" value="Genomic_DNA"/>
</dbReference>
<dbReference type="PANTHER" id="PTHR33164">
    <property type="entry name" value="TRANSCRIPTIONAL REGULATOR, MARR FAMILY"/>
    <property type="match status" value="1"/>
</dbReference>
<keyword evidence="3" id="KW-1185">Reference proteome</keyword>
<feature type="domain" description="HTH marR-type" evidence="1">
    <location>
        <begin position="1"/>
        <end position="134"/>
    </location>
</feature>
<dbReference type="SMART" id="SM00347">
    <property type="entry name" value="HTH_MARR"/>
    <property type="match status" value="1"/>
</dbReference>
<dbReference type="PROSITE" id="PS50995">
    <property type="entry name" value="HTH_MARR_2"/>
    <property type="match status" value="1"/>
</dbReference>
<accession>A0A7W8A2P1</accession>
<keyword evidence="2" id="KW-0238">DNA-binding</keyword>
<proteinExistence type="predicted"/>
<evidence type="ECO:0000259" key="1">
    <source>
        <dbReference type="PROSITE" id="PS50995"/>
    </source>
</evidence>
<dbReference type="GO" id="GO:0003700">
    <property type="term" value="F:DNA-binding transcription factor activity"/>
    <property type="evidence" value="ECO:0007669"/>
    <property type="project" value="InterPro"/>
</dbReference>
<dbReference type="InterPro" id="IPR039422">
    <property type="entry name" value="MarR/SlyA-like"/>
</dbReference>
<comment type="caution">
    <text evidence="2">The sequence shown here is derived from an EMBL/GenBank/DDBJ whole genome shotgun (WGS) entry which is preliminary data.</text>
</comment>
<dbReference type="InterPro" id="IPR036388">
    <property type="entry name" value="WH-like_DNA-bd_sf"/>
</dbReference>
<evidence type="ECO:0000313" key="3">
    <source>
        <dbReference type="Proteomes" id="UP000568380"/>
    </source>
</evidence>
<sequence length="167" mass="18004">MDDRSANLVSALVVGLADELDEATRRVTAQGATGASALATILAVPGEHVDELSRVLGITGSGTVRLVDRLAAEGLVERRPGRDRRSVSLWLTERGTEVATEIVAERRAVLRRALGTLTGEQERQLTGIVEQVLTALAVSRERADRICRLCDYVACPQEDCPVERSVS</sequence>
<dbReference type="GO" id="GO:0006950">
    <property type="term" value="P:response to stress"/>
    <property type="evidence" value="ECO:0007669"/>
    <property type="project" value="TreeGrafter"/>
</dbReference>
<dbReference type="InterPro" id="IPR000835">
    <property type="entry name" value="HTH_MarR-typ"/>
</dbReference>
<organism evidence="2 3">
    <name type="scientific">Nonomuraea endophytica</name>
    <dbReference type="NCBI Taxonomy" id="714136"/>
    <lineage>
        <taxon>Bacteria</taxon>
        <taxon>Bacillati</taxon>
        <taxon>Actinomycetota</taxon>
        <taxon>Actinomycetes</taxon>
        <taxon>Streptosporangiales</taxon>
        <taxon>Streptosporangiaceae</taxon>
        <taxon>Nonomuraea</taxon>
    </lineage>
</organism>
<dbReference type="RefSeq" id="WP_184963153.1">
    <property type="nucleotide sequence ID" value="NZ_JACHIN010000005.1"/>
</dbReference>
<name>A0A7W8A2P1_9ACTN</name>